<gene>
    <name evidence="2" type="primary">93</name>
    <name evidence="2" type="ORF">PBI_AUXILIUM_93</name>
</gene>
<keyword evidence="2" id="KW-0378">Hydrolase</keyword>
<dbReference type="Proteomes" id="UP000266910">
    <property type="component" value="Genome"/>
</dbReference>
<feature type="region of interest" description="Disordered" evidence="1">
    <location>
        <begin position="74"/>
        <end position="106"/>
    </location>
</feature>
<dbReference type="KEGG" id="vg:77931779"/>
<keyword evidence="3" id="KW-1185">Reference proteome</keyword>
<dbReference type="GeneID" id="77931779"/>
<name>A0A3G2KA77_9CAUD</name>
<evidence type="ECO:0000256" key="1">
    <source>
        <dbReference type="SAM" id="MobiDB-lite"/>
    </source>
</evidence>
<sequence>MPRAKRICSRAGCPTTTTDSLCPKHKAEAERARGNSNQRGYGTKHQQLRREWSPKVNTGRVLCAKCKKPIAPGTPWDLGHTDDRRGYTGPEHALCNRSAGGRAAHP</sequence>
<dbReference type="EMBL" id="MH834598">
    <property type="protein sequence ID" value="AYN55867.1"/>
    <property type="molecule type" value="Genomic_DNA"/>
</dbReference>
<feature type="region of interest" description="Disordered" evidence="1">
    <location>
        <begin position="1"/>
        <end position="53"/>
    </location>
</feature>
<dbReference type="RefSeq" id="YP_010655912.1">
    <property type="nucleotide sequence ID" value="NC_070832.1"/>
</dbReference>
<evidence type="ECO:0000313" key="2">
    <source>
        <dbReference type="EMBL" id="AYN55867.1"/>
    </source>
</evidence>
<keyword evidence="2" id="KW-0255">Endonuclease</keyword>
<accession>A0A3G2KA77</accession>
<evidence type="ECO:0000313" key="3">
    <source>
        <dbReference type="Proteomes" id="UP000266910"/>
    </source>
</evidence>
<reference evidence="2 3" key="1">
    <citation type="submission" date="2018-09" db="EMBL/GenBank/DDBJ databases">
        <authorList>
            <person name="Rimple P.A."/>
            <person name="Stoner T.H."/>
            <person name="Garlena R.A."/>
            <person name="Russell D.A."/>
            <person name="Pope W.H."/>
            <person name="Jacobs-Sera D."/>
            <person name="Hatfull G.F."/>
        </authorList>
    </citation>
    <scope>NUCLEOTIDE SEQUENCE [LARGE SCALE GENOMIC DNA]</scope>
</reference>
<dbReference type="GO" id="GO:0004519">
    <property type="term" value="F:endonuclease activity"/>
    <property type="evidence" value="ECO:0007669"/>
    <property type="project" value="UniProtKB-KW"/>
</dbReference>
<protein>
    <submittedName>
        <fullName evidence="2">HNH endonuclease</fullName>
    </submittedName>
</protein>
<proteinExistence type="predicted"/>
<organism evidence="2 3">
    <name type="scientific">Arthrobacter phage Auxilium</name>
    <dbReference type="NCBI Taxonomy" id="2419948"/>
    <lineage>
        <taxon>Viruses</taxon>
        <taxon>Duplodnaviria</taxon>
        <taxon>Heunggongvirae</taxon>
        <taxon>Uroviricota</taxon>
        <taxon>Caudoviricetes</taxon>
        <taxon>Richievirus</taxon>
        <taxon>Richievirus auxilium</taxon>
    </lineage>
</organism>
<keyword evidence="2" id="KW-0540">Nuclease</keyword>